<accession>D2V1N1</accession>
<feature type="transmembrane region" description="Helical" evidence="10">
    <location>
        <begin position="6"/>
        <end position="25"/>
    </location>
</feature>
<dbReference type="GO" id="GO:0016705">
    <property type="term" value="F:oxidoreductase activity, acting on paired donors, with incorporation or reduction of molecular oxygen"/>
    <property type="evidence" value="ECO:0007669"/>
    <property type="project" value="InterPro"/>
</dbReference>
<evidence type="ECO:0000256" key="7">
    <source>
        <dbReference type="ARBA" id="ARBA00023033"/>
    </source>
</evidence>
<dbReference type="Proteomes" id="UP000006671">
    <property type="component" value="Unassembled WGS sequence"/>
</dbReference>
<dbReference type="SUPFAM" id="SSF48264">
    <property type="entry name" value="Cytochrome P450"/>
    <property type="match status" value="1"/>
</dbReference>
<dbReference type="EMBL" id="GG738848">
    <property type="protein sequence ID" value="EFC49190.1"/>
    <property type="molecule type" value="Genomic_DNA"/>
</dbReference>
<evidence type="ECO:0000313" key="12">
    <source>
        <dbReference type="Proteomes" id="UP000006671"/>
    </source>
</evidence>
<dbReference type="InterPro" id="IPR017972">
    <property type="entry name" value="Cyt_P450_CS"/>
</dbReference>
<feature type="binding site" description="axial binding residue" evidence="8">
    <location>
        <position position="469"/>
    </location>
    <ligand>
        <name>heme</name>
        <dbReference type="ChEBI" id="CHEBI:30413"/>
    </ligand>
    <ligandPart>
        <name>Fe</name>
        <dbReference type="ChEBI" id="CHEBI:18248"/>
    </ligandPart>
</feature>
<evidence type="ECO:0000256" key="1">
    <source>
        <dbReference type="ARBA" id="ARBA00001971"/>
    </source>
</evidence>
<evidence type="ECO:0000256" key="2">
    <source>
        <dbReference type="ARBA" id="ARBA00010617"/>
    </source>
</evidence>
<dbReference type="AlphaFoldDB" id="D2V1N1"/>
<dbReference type="GO" id="GO:0004497">
    <property type="term" value="F:monooxygenase activity"/>
    <property type="evidence" value="ECO:0007669"/>
    <property type="project" value="UniProtKB-KW"/>
</dbReference>
<organism evidence="12">
    <name type="scientific">Naegleria gruberi</name>
    <name type="common">Amoeba</name>
    <dbReference type="NCBI Taxonomy" id="5762"/>
    <lineage>
        <taxon>Eukaryota</taxon>
        <taxon>Discoba</taxon>
        <taxon>Heterolobosea</taxon>
        <taxon>Tetramitia</taxon>
        <taxon>Eutetramitia</taxon>
        <taxon>Vahlkampfiidae</taxon>
        <taxon>Naegleria</taxon>
    </lineage>
</organism>
<dbReference type="GO" id="GO:0020037">
    <property type="term" value="F:heme binding"/>
    <property type="evidence" value="ECO:0007669"/>
    <property type="project" value="InterPro"/>
</dbReference>
<gene>
    <name evidence="11" type="ORF">NAEGRDRAFT_78157</name>
</gene>
<dbReference type="Pfam" id="PF00067">
    <property type="entry name" value="p450"/>
    <property type="match status" value="1"/>
</dbReference>
<dbReference type="PRINTS" id="PR00385">
    <property type="entry name" value="P450"/>
</dbReference>
<keyword evidence="5 9" id="KW-0560">Oxidoreductase</keyword>
<dbReference type="PROSITE" id="PS00086">
    <property type="entry name" value="CYTOCHROME_P450"/>
    <property type="match status" value="1"/>
</dbReference>
<dbReference type="InParanoid" id="D2V1N1"/>
<dbReference type="InterPro" id="IPR050476">
    <property type="entry name" value="Insect_CytP450_Detox"/>
</dbReference>
<keyword evidence="3 8" id="KW-0349">Heme</keyword>
<evidence type="ECO:0000256" key="4">
    <source>
        <dbReference type="ARBA" id="ARBA00022723"/>
    </source>
</evidence>
<dbReference type="eggNOG" id="KOG0158">
    <property type="taxonomic scope" value="Eukaryota"/>
</dbReference>
<protein>
    <submittedName>
        <fullName evidence="11">Cytochrome p450</fullName>
    </submittedName>
</protein>
<keyword evidence="10" id="KW-1133">Transmembrane helix</keyword>
<dbReference type="VEuPathDB" id="AmoebaDB:NAEGRDRAFT_78157"/>
<proteinExistence type="inferred from homology"/>
<evidence type="ECO:0000256" key="10">
    <source>
        <dbReference type="SAM" id="Phobius"/>
    </source>
</evidence>
<dbReference type="STRING" id="5762.D2V1N1"/>
<dbReference type="PRINTS" id="PR00463">
    <property type="entry name" value="EP450I"/>
</dbReference>
<dbReference type="OMA" id="HEIEWER"/>
<keyword evidence="10" id="KW-0812">Transmembrane</keyword>
<evidence type="ECO:0000256" key="5">
    <source>
        <dbReference type="ARBA" id="ARBA00023002"/>
    </source>
</evidence>
<keyword evidence="4 8" id="KW-0479">Metal-binding</keyword>
<reference evidence="11 12" key="1">
    <citation type="journal article" date="2010" name="Cell">
        <title>The genome of Naegleria gruberi illuminates early eukaryotic versatility.</title>
        <authorList>
            <person name="Fritz-Laylin L.K."/>
            <person name="Prochnik S.E."/>
            <person name="Ginger M.L."/>
            <person name="Dacks J.B."/>
            <person name="Carpenter M.L."/>
            <person name="Field M.C."/>
            <person name="Kuo A."/>
            <person name="Paredez A."/>
            <person name="Chapman J."/>
            <person name="Pham J."/>
            <person name="Shu S."/>
            <person name="Neupane R."/>
            <person name="Cipriano M."/>
            <person name="Mancuso J."/>
            <person name="Tu H."/>
            <person name="Salamov A."/>
            <person name="Lindquist E."/>
            <person name="Shapiro H."/>
            <person name="Lucas S."/>
            <person name="Grigoriev I.V."/>
            <person name="Cande W.Z."/>
            <person name="Fulton C."/>
            <person name="Rokhsar D.S."/>
            <person name="Dawson S.C."/>
        </authorList>
    </citation>
    <scope>NUCLEOTIDE SEQUENCE [LARGE SCALE GENOMIC DNA]</scope>
    <source>
        <strain evidence="11 12">NEG-M</strain>
    </source>
</reference>
<name>D2V1N1_NAEGR</name>
<dbReference type="InterPro" id="IPR036396">
    <property type="entry name" value="Cyt_P450_sf"/>
</dbReference>
<comment type="cofactor">
    <cofactor evidence="1 8">
        <name>heme</name>
        <dbReference type="ChEBI" id="CHEBI:30413"/>
    </cofactor>
</comment>
<dbReference type="RefSeq" id="XP_002681934.1">
    <property type="nucleotide sequence ID" value="XM_002681888.1"/>
</dbReference>
<keyword evidence="12" id="KW-1185">Reference proteome</keyword>
<evidence type="ECO:0000256" key="3">
    <source>
        <dbReference type="ARBA" id="ARBA00022617"/>
    </source>
</evidence>
<dbReference type="OrthoDB" id="1470350at2759"/>
<dbReference type="InterPro" id="IPR001128">
    <property type="entry name" value="Cyt_P450"/>
</dbReference>
<sequence>MEDILVTCFVYIPLGCILLLSILLVERYVQYKKLCKKYEHLPGVTQFLPPHIAQFLPKWMLPDGIIDNPFEIFTPDTILRIIKENNSDYFKIIFGIANLSFVIGDCPELAKEFATKGAKVFRKTEFMDRSSKELFFGTNVFAEPDHHTWLKHRQLIDQSFSPSNLKLVADVTNEVVEKDMIPAINSQLERRDVMVDMARLTMDVIGKAAFGYSLNSFHSKPGEVTLEQQGNIFMSYLDYLRVIPTKFLRSNLKIGAVGKLHFAVKSFTDVISKIIEKRERSDDKDEAADILSLLLKERKNNRDQSSGGILTDEELVSNSFVLLVAGHDTTSRTLGYATYLLSKNPHIQQELHDAVDKVVKETGKDTFDFSDYESGRLDYVKAVFNEVLRLIPVAFGSFRDLTKNVEYNGTVFPKGAIFGISFVHTLVNEKYWDEPLSFKPMRFIKDGKFIVPNSNPFVFTPFGVGGRICAGRYFSTVEGLCALAKLARTYSFKLSDPNYVVQHEMHITLKPKETLYVDFIPRQL</sequence>
<comment type="similarity">
    <text evidence="2 9">Belongs to the cytochrome P450 family.</text>
</comment>
<dbReference type="GeneID" id="8855192"/>
<keyword evidence="10" id="KW-0472">Membrane</keyword>
<dbReference type="GO" id="GO:0005506">
    <property type="term" value="F:iron ion binding"/>
    <property type="evidence" value="ECO:0007669"/>
    <property type="project" value="InterPro"/>
</dbReference>
<keyword evidence="7 9" id="KW-0503">Monooxygenase</keyword>
<dbReference type="Gene3D" id="1.10.630.10">
    <property type="entry name" value="Cytochrome P450"/>
    <property type="match status" value="1"/>
</dbReference>
<dbReference type="InterPro" id="IPR002401">
    <property type="entry name" value="Cyt_P450_E_grp-I"/>
</dbReference>
<evidence type="ECO:0000313" key="11">
    <source>
        <dbReference type="EMBL" id="EFC49190.1"/>
    </source>
</evidence>
<evidence type="ECO:0000256" key="6">
    <source>
        <dbReference type="ARBA" id="ARBA00023004"/>
    </source>
</evidence>
<evidence type="ECO:0000256" key="9">
    <source>
        <dbReference type="RuleBase" id="RU000461"/>
    </source>
</evidence>
<dbReference type="PANTHER" id="PTHR24292">
    <property type="entry name" value="CYTOCHROME P450"/>
    <property type="match status" value="1"/>
</dbReference>
<evidence type="ECO:0000256" key="8">
    <source>
        <dbReference type="PIRSR" id="PIRSR602401-1"/>
    </source>
</evidence>
<keyword evidence="6 8" id="KW-0408">Iron</keyword>
<dbReference type="KEGG" id="ngr:NAEGRDRAFT_78157"/>
<dbReference type="PANTHER" id="PTHR24292:SF102">
    <property type="entry name" value="CYTOCHROME P450 FAMILY-RELATED"/>
    <property type="match status" value="1"/>
</dbReference>